<keyword evidence="3" id="KW-0479">Metal-binding</keyword>
<dbReference type="PROSITE" id="PS51471">
    <property type="entry name" value="FE2OG_OXY"/>
    <property type="match status" value="1"/>
</dbReference>
<dbReference type="EMBL" id="JAGGMS010000001">
    <property type="protein sequence ID" value="MBP2185522.1"/>
    <property type="molecule type" value="Genomic_DNA"/>
</dbReference>
<evidence type="ECO:0000313" key="5">
    <source>
        <dbReference type="EMBL" id="MBP2185522.1"/>
    </source>
</evidence>
<accession>A0ABS4Q1H6</accession>
<dbReference type="InterPro" id="IPR050231">
    <property type="entry name" value="Iron_ascorbate_oxido_reductase"/>
</dbReference>
<comment type="pathway">
    <text evidence="1">Antibiotic biosynthesis.</text>
</comment>
<dbReference type="Gene3D" id="2.60.120.330">
    <property type="entry name" value="B-lactam Antibiotic, Isopenicillin N Synthase, Chain"/>
    <property type="match status" value="1"/>
</dbReference>
<evidence type="ECO:0000313" key="6">
    <source>
        <dbReference type="Proteomes" id="UP000741013"/>
    </source>
</evidence>
<dbReference type="InterPro" id="IPR027443">
    <property type="entry name" value="IPNS-like_sf"/>
</dbReference>
<dbReference type="InterPro" id="IPR005123">
    <property type="entry name" value="Oxoglu/Fe-dep_dioxygenase_dom"/>
</dbReference>
<keyword evidence="3 5" id="KW-0560">Oxidoreductase</keyword>
<keyword evidence="3" id="KW-0408">Iron</keyword>
<dbReference type="Pfam" id="PF14226">
    <property type="entry name" value="DIOX_N"/>
    <property type="match status" value="1"/>
</dbReference>
<dbReference type="Pfam" id="PF03171">
    <property type="entry name" value="2OG-FeII_Oxy"/>
    <property type="match status" value="1"/>
</dbReference>
<protein>
    <submittedName>
        <fullName evidence="5">Flavonol synthase</fullName>
        <ecNumber evidence="5">1.14.20.6</ecNumber>
    </submittedName>
</protein>
<dbReference type="PANTHER" id="PTHR47990">
    <property type="entry name" value="2-OXOGLUTARATE (2OG) AND FE(II)-DEPENDENT OXYGENASE SUPERFAMILY PROTEIN-RELATED"/>
    <property type="match status" value="1"/>
</dbReference>
<evidence type="ECO:0000256" key="1">
    <source>
        <dbReference type="ARBA" id="ARBA00004792"/>
    </source>
</evidence>
<keyword evidence="2" id="KW-0045">Antibiotic biosynthesis</keyword>
<reference evidence="5 6" key="1">
    <citation type="submission" date="2021-03" db="EMBL/GenBank/DDBJ databases">
        <title>Sequencing the genomes of 1000 actinobacteria strains.</title>
        <authorList>
            <person name="Klenk H.-P."/>
        </authorList>
    </citation>
    <scope>NUCLEOTIDE SEQUENCE [LARGE SCALE GENOMIC DNA]</scope>
    <source>
        <strain evidence="5 6">DSM 45510</strain>
    </source>
</reference>
<sequence length="282" mass="31444">MVAVNIGDACRRQGYFFVHDHGVPPELICDAYSEARRFYRLTLEEKSKYDTAEDSQFLGYRALGRERSRVHRGTESCEQYRIGNTTDELAVPEADFYHAQFPQSLELFHHLTRLSDGLLAACALDLGLDENTFADHPGTPLHRLGLNRYAASHPSTSGPKNASAMSPHVDLSLLTILDQDEPGLDVRAADGTWLAVPAVPGALFVFIGDYLQRWSNGLHRAAPHRVNKVRNDRMSIQYKHRPAYGVVIAPLDDLTTTSNPTRYPPLDTGPGYMTVLKSILNK</sequence>
<dbReference type="GO" id="GO:0045431">
    <property type="term" value="F:flavonol synthase activity"/>
    <property type="evidence" value="ECO:0007669"/>
    <property type="project" value="UniProtKB-EC"/>
</dbReference>
<dbReference type="InterPro" id="IPR044861">
    <property type="entry name" value="IPNS-like_FE2OG_OXY"/>
</dbReference>
<dbReference type="SUPFAM" id="SSF51197">
    <property type="entry name" value="Clavaminate synthase-like"/>
    <property type="match status" value="1"/>
</dbReference>
<evidence type="ECO:0000259" key="4">
    <source>
        <dbReference type="PROSITE" id="PS51471"/>
    </source>
</evidence>
<evidence type="ECO:0000256" key="3">
    <source>
        <dbReference type="RuleBase" id="RU003682"/>
    </source>
</evidence>
<proteinExistence type="inferred from homology"/>
<gene>
    <name evidence="5" type="ORF">JOM49_007048</name>
</gene>
<dbReference type="InterPro" id="IPR026992">
    <property type="entry name" value="DIOX_N"/>
</dbReference>
<comment type="similarity">
    <text evidence="3">Belongs to the iron/ascorbate-dependent oxidoreductase family.</text>
</comment>
<name>A0ABS4Q1H6_9PSEU</name>
<organism evidence="5 6">
    <name type="scientific">Amycolatopsis magusensis</name>
    <dbReference type="NCBI Taxonomy" id="882444"/>
    <lineage>
        <taxon>Bacteria</taxon>
        <taxon>Bacillati</taxon>
        <taxon>Actinomycetota</taxon>
        <taxon>Actinomycetes</taxon>
        <taxon>Pseudonocardiales</taxon>
        <taxon>Pseudonocardiaceae</taxon>
        <taxon>Amycolatopsis</taxon>
    </lineage>
</organism>
<evidence type="ECO:0000256" key="2">
    <source>
        <dbReference type="ARBA" id="ARBA00023194"/>
    </source>
</evidence>
<dbReference type="EC" id="1.14.20.6" evidence="5"/>
<feature type="domain" description="Fe2OG dioxygenase" evidence="4">
    <location>
        <begin position="140"/>
        <end position="242"/>
    </location>
</feature>
<keyword evidence="6" id="KW-1185">Reference proteome</keyword>
<comment type="caution">
    <text evidence="5">The sequence shown here is derived from an EMBL/GenBank/DDBJ whole genome shotgun (WGS) entry which is preliminary data.</text>
</comment>
<dbReference type="Proteomes" id="UP000741013">
    <property type="component" value="Unassembled WGS sequence"/>
</dbReference>